<evidence type="ECO:0000313" key="1">
    <source>
        <dbReference type="EMBL" id="KAF2492436.1"/>
    </source>
</evidence>
<reference evidence="1" key="1">
    <citation type="journal article" date="2020" name="Stud. Mycol.">
        <title>101 Dothideomycetes genomes: a test case for predicting lifestyles and emergence of pathogens.</title>
        <authorList>
            <person name="Haridas S."/>
            <person name="Albert R."/>
            <person name="Binder M."/>
            <person name="Bloem J."/>
            <person name="Labutti K."/>
            <person name="Salamov A."/>
            <person name="Andreopoulos B."/>
            <person name="Baker S."/>
            <person name="Barry K."/>
            <person name="Bills G."/>
            <person name="Bluhm B."/>
            <person name="Cannon C."/>
            <person name="Castanera R."/>
            <person name="Culley D."/>
            <person name="Daum C."/>
            <person name="Ezra D."/>
            <person name="Gonzalez J."/>
            <person name="Henrissat B."/>
            <person name="Kuo A."/>
            <person name="Liang C."/>
            <person name="Lipzen A."/>
            <person name="Lutzoni F."/>
            <person name="Magnuson J."/>
            <person name="Mondo S."/>
            <person name="Nolan M."/>
            <person name="Ohm R."/>
            <person name="Pangilinan J."/>
            <person name="Park H.-J."/>
            <person name="Ramirez L."/>
            <person name="Alfaro M."/>
            <person name="Sun H."/>
            <person name="Tritt A."/>
            <person name="Yoshinaga Y."/>
            <person name="Zwiers L.-H."/>
            <person name="Turgeon B."/>
            <person name="Goodwin S."/>
            <person name="Spatafora J."/>
            <person name="Crous P."/>
            <person name="Grigoriev I."/>
        </authorList>
    </citation>
    <scope>NUCLEOTIDE SEQUENCE</scope>
    <source>
        <strain evidence="1">CBS 269.34</strain>
    </source>
</reference>
<dbReference type="PANTHER" id="PTHR42085">
    <property type="entry name" value="F-BOX DOMAIN-CONTAINING PROTEIN"/>
    <property type="match status" value="1"/>
</dbReference>
<dbReference type="InterPro" id="IPR038883">
    <property type="entry name" value="AN11006-like"/>
</dbReference>
<dbReference type="AlphaFoldDB" id="A0A6A6QK85"/>
<keyword evidence="2" id="KW-1185">Reference proteome</keyword>
<dbReference type="PANTHER" id="PTHR42085:SF2">
    <property type="entry name" value="F-BOX DOMAIN-CONTAINING PROTEIN"/>
    <property type="match status" value="1"/>
</dbReference>
<evidence type="ECO:0008006" key="3">
    <source>
        <dbReference type="Google" id="ProtNLM"/>
    </source>
</evidence>
<name>A0A6A6QK85_9PEZI</name>
<accession>A0A6A6QK85</accession>
<dbReference type="EMBL" id="MU004194">
    <property type="protein sequence ID" value="KAF2492436.1"/>
    <property type="molecule type" value="Genomic_DNA"/>
</dbReference>
<evidence type="ECO:0000313" key="2">
    <source>
        <dbReference type="Proteomes" id="UP000799750"/>
    </source>
</evidence>
<dbReference type="OrthoDB" id="5372935at2759"/>
<sequence>MDAVSVSRPRRRPEAKPFRFFDLPAELRLKILDFVLVLPNTIDLDPDNYRYVAPRLRLFLVSHRMHLEAAACFFGSNTFRIFPIHGRFFHTKKPLLVRLSPRYRAFIKTIELRLGPGWTKPPKCWVVDARLGLGEMTKGRLLKIFVECDPASDEIFEGFRAGQDFYTFFCKDLVQNVLEQVPSLAEVQFDAYPSVTKGSPLMQALISEGRARHKRITYGPLRGWRGTDIGKAMAALRIAAP</sequence>
<dbReference type="Proteomes" id="UP000799750">
    <property type="component" value="Unassembled WGS sequence"/>
</dbReference>
<proteinExistence type="predicted"/>
<organism evidence="1 2">
    <name type="scientific">Lophium mytilinum</name>
    <dbReference type="NCBI Taxonomy" id="390894"/>
    <lineage>
        <taxon>Eukaryota</taxon>
        <taxon>Fungi</taxon>
        <taxon>Dikarya</taxon>
        <taxon>Ascomycota</taxon>
        <taxon>Pezizomycotina</taxon>
        <taxon>Dothideomycetes</taxon>
        <taxon>Pleosporomycetidae</taxon>
        <taxon>Mytilinidiales</taxon>
        <taxon>Mytilinidiaceae</taxon>
        <taxon>Lophium</taxon>
    </lineage>
</organism>
<protein>
    <recommendedName>
        <fullName evidence="3">F-box domain-containing protein</fullName>
    </recommendedName>
</protein>
<gene>
    <name evidence="1" type="ORF">BU16DRAFT_492093</name>
</gene>